<evidence type="ECO:0000256" key="5">
    <source>
        <dbReference type="ARBA" id="ARBA00022801"/>
    </source>
</evidence>
<feature type="region of interest" description="Disordered" evidence="8">
    <location>
        <begin position="241"/>
        <end position="273"/>
    </location>
</feature>
<keyword evidence="6" id="KW-0862">Zinc</keyword>
<protein>
    <submittedName>
        <fullName evidence="10">Penicillin-insensitive murein endopeptidase</fullName>
        <ecNumber evidence="10">3.4.-.-</ecNumber>
    </submittedName>
</protein>
<proteinExistence type="predicted"/>
<evidence type="ECO:0000256" key="9">
    <source>
        <dbReference type="SAM" id="SignalP"/>
    </source>
</evidence>
<evidence type="ECO:0000256" key="4">
    <source>
        <dbReference type="ARBA" id="ARBA00022764"/>
    </source>
</evidence>
<feature type="signal peptide" evidence="9">
    <location>
        <begin position="1"/>
        <end position="22"/>
    </location>
</feature>
<keyword evidence="1" id="KW-0645">Protease</keyword>
<organism evidence="10 11">
    <name type="scientific">Vibrio olivae</name>
    <dbReference type="NCBI Taxonomy" id="1243002"/>
    <lineage>
        <taxon>Bacteria</taxon>
        <taxon>Pseudomonadati</taxon>
        <taxon>Pseudomonadota</taxon>
        <taxon>Gammaproteobacteria</taxon>
        <taxon>Vibrionales</taxon>
        <taxon>Vibrionaceae</taxon>
        <taxon>Vibrio</taxon>
    </lineage>
</organism>
<feature type="chain" id="PRO_5045808421" evidence="9">
    <location>
        <begin position="23"/>
        <end position="287"/>
    </location>
</feature>
<dbReference type="NCBIfam" id="NF006947">
    <property type="entry name" value="PRK09429.1"/>
    <property type="match status" value="1"/>
</dbReference>
<dbReference type="EC" id="3.4.-.-" evidence="10"/>
<evidence type="ECO:0000256" key="7">
    <source>
        <dbReference type="ARBA" id="ARBA00023049"/>
    </source>
</evidence>
<dbReference type="Pfam" id="PF03411">
    <property type="entry name" value="Peptidase_M74"/>
    <property type="match status" value="1"/>
</dbReference>
<gene>
    <name evidence="10" type="primary">mepA</name>
    <name evidence="10" type="ORF">ACFFUV_09065</name>
</gene>
<keyword evidence="11" id="KW-1185">Reference proteome</keyword>
<dbReference type="Proteomes" id="UP001589645">
    <property type="component" value="Unassembled WGS sequence"/>
</dbReference>
<name>A0ABV5HLK3_9VIBR</name>
<evidence type="ECO:0000256" key="6">
    <source>
        <dbReference type="ARBA" id="ARBA00022833"/>
    </source>
</evidence>
<reference evidence="10 11" key="1">
    <citation type="submission" date="2024-09" db="EMBL/GenBank/DDBJ databases">
        <authorList>
            <person name="Sun Q."/>
            <person name="Mori K."/>
        </authorList>
    </citation>
    <scope>NUCLEOTIDE SEQUENCE [LARGE SCALE GENOMIC DNA]</scope>
    <source>
        <strain evidence="10 11">CECT 8064</strain>
    </source>
</reference>
<evidence type="ECO:0000313" key="10">
    <source>
        <dbReference type="EMBL" id="MFB9135112.1"/>
    </source>
</evidence>
<dbReference type="InterPro" id="IPR009045">
    <property type="entry name" value="Zn_M74/Hedgehog-like"/>
</dbReference>
<evidence type="ECO:0000256" key="8">
    <source>
        <dbReference type="SAM" id="MobiDB-lite"/>
    </source>
</evidence>
<keyword evidence="4" id="KW-0574">Periplasm</keyword>
<dbReference type="EMBL" id="JBHMEP010000001">
    <property type="protein sequence ID" value="MFB9135112.1"/>
    <property type="molecule type" value="Genomic_DNA"/>
</dbReference>
<keyword evidence="2" id="KW-0479">Metal-binding</keyword>
<evidence type="ECO:0000256" key="3">
    <source>
        <dbReference type="ARBA" id="ARBA00022729"/>
    </source>
</evidence>
<evidence type="ECO:0000313" key="11">
    <source>
        <dbReference type="Proteomes" id="UP001589645"/>
    </source>
</evidence>
<dbReference type="GO" id="GO:0016787">
    <property type="term" value="F:hydrolase activity"/>
    <property type="evidence" value="ECO:0007669"/>
    <property type="project" value="UniProtKB-KW"/>
</dbReference>
<evidence type="ECO:0000256" key="2">
    <source>
        <dbReference type="ARBA" id="ARBA00022723"/>
    </source>
</evidence>
<sequence length="287" mass="31805">MARWKCASVVWGALSWFSFAHAADTPWEHMSAPSDDKLQAIGGYANGCIAGAQRLPLKGEGYQVLRPQHHRYYGHASTIALVEKLAKQAQQQLGVQILVGDMSLAQGGRFSSGHSSHQTGLDVDIWLRLASKPLSVNQLAVPTPYSVVNVPAYQLRSDKWQSQHFELIKMAASEPQVARIFVHPVIKQQLCAEESATGGERLWLRKVRPWWGHNYHFHVRLTCPKGDFLCHNQAPPPKGDGCGAELASWKPKPKIESPPKVVTAKPKKRKPPTLPAMCRALLSRVAH</sequence>
<evidence type="ECO:0000256" key="1">
    <source>
        <dbReference type="ARBA" id="ARBA00022670"/>
    </source>
</evidence>
<dbReference type="SUPFAM" id="SSF55166">
    <property type="entry name" value="Hedgehog/DD-peptidase"/>
    <property type="match status" value="1"/>
</dbReference>
<dbReference type="InterPro" id="IPR005073">
    <property type="entry name" value="Peptidase_M74"/>
</dbReference>
<dbReference type="Gene3D" id="3.30.1380.10">
    <property type="match status" value="1"/>
</dbReference>
<accession>A0ABV5HLK3</accession>
<keyword evidence="5 10" id="KW-0378">Hydrolase</keyword>
<dbReference type="RefSeq" id="WP_390191400.1">
    <property type="nucleotide sequence ID" value="NZ_JBHMEP010000001.1"/>
</dbReference>
<dbReference type="PIRSF" id="PIRSF018455">
    <property type="entry name" value="MepA"/>
    <property type="match status" value="1"/>
</dbReference>
<keyword evidence="7" id="KW-0482">Metalloprotease</keyword>
<comment type="caution">
    <text evidence="10">The sequence shown here is derived from an EMBL/GenBank/DDBJ whole genome shotgun (WGS) entry which is preliminary data.</text>
</comment>
<keyword evidence="3 9" id="KW-0732">Signal</keyword>